<dbReference type="InterPro" id="IPR045269">
    <property type="entry name" value="Atg1-like"/>
</dbReference>
<protein>
    <submittedName>
        <fullName evidence="7">Serine/threonine-protein kinase StkP</fullName>
        <ecNumber evidence="7">2.7.11.1</ecNumber>
    </submittedName>
</protein>
<dbReference type="AlphaFoldDB" id="A0A517M8M1"/>
<name>A0A517M8M1_9BACT</name>
<keyword evidence="8" id="KW-1185">Reference proteome</keyword>
<dbReference type="PANTHER" id="PTHR24348">
    <property type="entry name" value="SERINE/THREONINE-PROTEIN KINASE UNC-51-RELATED"/>
    <property type="match status" value="1"/>
</dbReference>
<evidence type="ECO:0000256" key="3">
    <source>
        <dbReference type="PROSITE-ProRule" id="PRU10141"/>
    </source>
</evidence>
<dbReference type="Pfam" id="PF00069">
    <property type="entry name" value="Pkinase"/>
    <property type="match status" value="1"/>
</dbReference>
<dbReference type="GO" id="GO:0005737">
    <property type="term" value="C:cytoplasm"/>
    <property type="evidence" value="ECO:0007669"/>
    <property type="project" value="TreeGrafter"/>
</dbReference>
<gene>
    <name evidence="7" type="primary">stkP_4</name>
    <name evidence="7" type="ORF">EC9_54550</name>
</gene>
<feature type="transmembrane region" description="Helical" evidence="5">
    <location>
        <begin position="325"/>
        <end position="348"/>
    </location>
</feature>
<keyword evidence="5" id="KW-0472">Membrane</keyword>
<accession>A0A517M8M1</accession>
<evidence type="ECO:0000256" key="5">
    <source>
        <dbReference type="SAM" id="Phobius"/>
    </source>
</evidence>
<feature type="transmembrane region" description="Helical" evidence="5">
    <location>
        <begin position="406"/>
        <end position="426"/>
    </location>
</feature>
<dbReference type="InterPro" id="IPR011009">
    <property type="entry name" value="Kinase-like_dom_sf"/>
</dbReference>
<dbReference type="SMART" id="SM00220">
    <property type="entry name" value="S_TKc"/>
    <property type="match status" value="1"/>
</dbReference>
<reference evidence="7 8" key="1">
    <citation type="submission" date="2019-02" db="EMBL/GenBank/DDBJ databases">
        <title>Deep-cultivation of Planctomycetes and their phenomic and genomic characterization uncovers novel biology.</title>
        <authorList>
            <person name="Wiegand S."/>
            <person name="Jogler M."/>
            <person name="Boedeker C."/>
            <person name="Pinto D."/>
            <person name="Vollmers J."/>
            <person name="Rivas-Marin E."/>
            <person name="Kohn T."/>
            <person name="Peeters S.H."/>
            <person name="Heuer A."/>
            <person name="Rast P."/>
            <person name="Oberbeckmann S."/>
            <person name="Bunk B."/>
            <person name="Jeske O."/>
            <person name="Meyerdierks A."/>
            <person name="Storesund J.E."/>
            <person name="Kallscheuer N."/>
            <person name="Luecker S."/>
            <person name="Lage O.M."/>
            <person name="Pohl T."/>
            <person name="Merkel B.J."/>
            <person name="Hornburger P."/>
            <person name="Mueller R.-W."/>
            <person name="Bruemmer F."/>
            <person name="Labrenz M."/>
            <person name="Spormann A.M."/>
            <person name="Op den Camp H."/>
            <person name="Overmann J."/>
            <person name="Amann R."/>
            <person name="Jetten M.S.M."/>
            <person name="Mascher T."/>
            <person name="Medema M.H."/>
            <person name="Devos D.P."/>
            <person name="Kaster A.-K."/>
            <person name="Ovreas L."/>
            <person name="Rohde M."/>
            <person name="Galperin M.Y."/>
            <person name="Jogler C."/>
        </authorList>
    </citation>
    <scope>NUCLEOTIDE SEQUENCE [LARGE SCALE GENOMIC DNA]</scope>
    <source>
        <strain evidence="7 8">EC9</strain>
    </source>
</reference>
<dbReference type="EC" id="2.7.11.1" evidence="7"/>
<keyword evidence="2 3" id="KW-0067">ATP-binding</keyword>
<sequence length="552" mass="60909">MTTATMPDKPDLDNRGAPPPERKIGPYMLRQEIGKGAHGTVYLAHHVDAPETKVALKVVENRGNLDRLLMEPEILSKLRHPGIVGLLDFFIDNDRLIVALEYLDGRDLKEYAEQHGTFSAAEVREFLRQMASALQHAHAAGILHRDIKPANILVITSDDGQPRDVPRFVLTDFGISRVADGIQVSRNTGGTYQFMAPEQLRGRATTQSDLWALGVVAYQMLTGDLPFVGETVKELASEVFYKTPVPLEEILGNSNDDQLATIIYGLLEKQLSTRTGSPAELLKLLGDESTSSTGELNQGIDHKLTIDDQTNRAIRLATIGCVISAIFWAGPLMIPSTVIVLLGLWLFYTGQRAAFFKQQWGRSLIYTVLGLLTLVLGYLASEAVLPAMLAGLQGGGIQVDAGTLRIGVLGSAIFSLIFVPLTCYLFSRIRYLQRGRDLRRSITENAGDSSMQLKILETMAQERSEDLGVRQKYAETLLANDKVKQAAVEAKLMLDDDPYNMEAGMLLAHSYFELRLYQEAIGVCDSFLAVAGYCFEFRELRDQSANQLGVQS</sequence>
<organism evidence="7 8">
    <name type="scientific">Rosistilla ulvae</name>
    <dbReference type="NCBI Taxonomy" id="1930277"/>
    <lineage>
        <taxon>Bacteria</taxon>
        <taxon>Pseudomonadati</taxon>
        <taxon>Planctomycetota</taxon>
        <taxon>Planctomycetia</taxon>
        <taxon>Pirellulales</taxon>
        <taxon>Pirellulaceae</taxon>
        <taxon>Rosistilla</taxon>
    </lineage>
</organism>
<feature type="binding site" evidence="3">
    <location>
        <position position="57"/>
    </location>
    <ligand>
        <name>ATP</name>
        <dbReference type="ChEBI" id="CHEBI:30616"/>
    </ligand>
</feature>
<evidence type="ECO:0000256" key="4">
    <source>
        <dbReference type="SAM" id="MobiDB-lite"/>
    </source>
</evidence>
<dbReference type="PROSITE" id="PS50011">
    <property type="entry name" value="PROTEIN_KINASE_DOM"/>
    <property type="match status" value="1"/>
</dbReference>
<dbReference type="PROSITE" id="PS00108">
    <property type="entry name" value="PROTEIN_KINASE_ST"/>
    <property type="match status" value="1"/>
</dbReference>
<feature type="region of interest" description="Disordered" evidence="4">
    <location>
        <begin position="1"/>
        <end position="24"/>
    </location>
</feature>
<dbReference type="CDD" id="cd14014">
    <property type="entry name" value="STKc_PknB_like"/>
    <property type="match status" value="1"/>
</dbReference>
<dbReference type="PANTHER" id="PTHR24348:SF68">
    <property type="entry name" value="SERINE_THREONINE-PROTEIN KINASE ATG1C"/>
    <property type="match status" value="1"/>
</dbReference>
<dbReference type="KEGG" id="ruv:EC9_54550"/>
<feature type="compositionally biased region" description="Basic and acidic residues" evidence="4">
    <location>
        <begin position="8"/>
        <end position="24"/>
    </location>
</feature>
<dbReference type="InterPro" id="IPR017441">
    <property type="entry name" value="Protein_kinase_ATP_BS"/>
</dbReference>
<dbReference type="Gene3D" id="1.10.510.10">
    <property type="entry name" value="Transferase(Phosphotransferase) domain 1"/>
    <property type="match status" value="1"/>
</dbReference>
<dbReference type="InterPro" id="IPR011990">
    <property type="entry name" value="TPR-like_helical_dom_sf"/>
</dbReference>
<dbReference type="SUPFAM" id="SSF56112">
    <property type="entry name" value="Protein kinase-like (PK-like)"/>
    <property type="match status" value="1"/>
</dbReference>
<dbReference type="Proteomes" id="UP000319557">
    <property type="component" value="Chromosome"/>
</dbReference>
<evidence type="ECO:0000313" key="8">
    <source>
        <dbReference type="Proteomes" id="UP000319557"/>
    </source>
</evidence>
<evidence type="ECO:0000313" key="7">
    <source>
        <dbReference type="EMBL" id="QDS91231.1"/>
    </source>
</evidence>
<dbReference type="EMBL" id="CP036261">
    <property type="protein sequence ID" value="QDS91231.1"/>
    <property type="molecule type" value="Genomic_DNA"/>
</dbReference>
<proteinExistence type="predicted"/>
<evidence type="ECO:0000259" key="6">
    <source>
        <dbReference type="PROSITE" id="PS50011"/>
    </source>
</evidence>
<keyword evidence="1 3" id="KW-0547">Nucleotide-binding</keyword>
<evidence type="ECO:0000256" key="1">
    <source>
        <dbReference type="ARBA" id="ARBA00022741"/>
    </source>
</evidence>
<dbReference type="InterPro" id="IPR000719">
    <property type="entry name" value="Prot_kinase_dom"/>
</dbReference>
<dbReference type="SUPFAM" id="SSF48452">
    <property type="entry name" value="TPR-like"/>
    <property type="match status" value="1"/>
</dbReference>
<dbReference type="GO" id="GO:0005524">
    <property type="term" value="F:ATP binding"/>
    <property type="evidence" value="ECO:0007669"/>
    <property type="project" value="UniProtKB-UniRule"/>
</dbReference>
<evidence type="ECO:0000256" key="2">
    <source>
        <dbReference type="ARBA" id="ARBA00022840"/>
    </source>
</evidence>
<dbReference type="Gene3D" id="1.25.40.10">
    <property type="entry name" value="Tetratricopeptide repeat domain"/>
    <property type="match status" value="1"/>
</dbReference>
<keyword evidence="5" id="KW-1133">Transmembrane helix</keyword>
<feature type="domain" description="Protein kinase" evidence="6">
    <location>
        <begin position="27"/>
        <end position="285"/>
    </location>
</feature>
<feature type="transmembrane region" description="Helical" evidence="5">
    <location>
        <begin position="360"/>
        <end position="380"/>
    </location>
</feature>
<keyword evidence="7" id="KW-0808">Transferase</keyword>
<dbReference type="GO" id="GO:0004674">
    <property type="term" value="F:protein serine/threonine kinase activity"/>
    <property type="evidence" value="ECO:0007669"/>
    <property type="project" value="UniProtKB-EC"/>
</dbReference>
<dbReference type="InterPro" id="IPR008271">
    <property type="entry name" value="Ser/Thr_kinase_AS"/>
</dbReference>
<keyword evidence="5" id="KW-0812">Transmembrane</keyword>
<dbReference type="PROSITE" id="PS00107">
    <property type="entry name" value="PROTEIN_KINASE_ATP"/>
    <property type="match status" value="1"/>
</dbReference>
<dbReference type="OrthoDB" id="280689at2"/>
<keyword evidence="7" id="KW-0418">Kinase</keyword>